<dbReference type="SMART" id="SM00481">
    <property type="entry name" value="POLIIIAc"/>
    <property type="match status" value="1"/>
</dbReference>
<dbReference type="InterPro" id="IPR016195">
    <property type="entry name" value="Pol/histidinol_Pase-like"/>
</dbReference>
<evidence type="ECO:0000313" key="3">
    <source>
        <dbReference type="Proteomes" id="UP001564408"/>
    </source>
</evidence>
<dbReference type="Proteomes" id="UP001564408">
    <property type="component" value="Unassembled WGS sequence"/>
</dbReference>
<accession>A0ABV4BEV8</accession>
<dbReference type="Gene3D" id="3.20.20.140">
    <property type="entry name" value="Metal-dependent hydrolases"/>
    <property type="match status" value="1"/>
</dbReference>
<comment type="caution">
    <text evidence="2">The sequence shown here is derived from an EMBL/GenBank/DDBJ whole genome shotgun (WGS) entry which is preliminary data.</text>
</comment>
<dbReference type="EMBL" id="JBDKXB010000001">
    <property type="protein sequence ID" value="MEY6430915.1"/>
    <property type="molecule type" value="Genomic_DNA"/>
</dbReference>
<dbReference type="CDD" id="cd07438">
    <property type="entry name" value="PHP_HisPPase_AMP"/>
    <property type="match status" value="1"/>
</dbReference>
<keyword evidence="3" id="KW-1185">Reference proteome</keyword>
<dbReference type="InterPro" id="IPR003141">
    <property type="entry name" value="Pol/His_phosphatase_N"/>
</dbReference>
<dbReference type="SUPFAM" id="SSF89550">
    <property type="entry name" value="PHP domain-like"/>
    <property type="match status" value="1"/>
</dbReference>
<dbReference type="Pfam" id="PF02811">
    <property type="entry name" value="PHP"/>
    <property type="match status" value="1"/>
</dbReference>
<feature type="domain" description="Polymerase/histidinol phosphatase N-terminal" evidence="1">
    <location>
        <begin position="5"/>
        <end position="70"/>
    </location>
</feature>
<evidence type="ECO:0000259" key="1">
    <source>
        <dbReference type="SMART" id="SM00481"/>
    </source>
</evidence>
<dbReference type="PANTHER" id="PTHR42924">
    <property type="entry name" value="EXONUCLEASE"/>
    <property type="match status" value="1"/>
</dbReference>
<dbReference type="InterPro" id="IPR004013">
    <property type="entry name" value="PHP_dom"/>
</dbReference>
<name>A0ABV4BEV8_9GAMM</name>
<dbReference type="RefSeq" id="WP_369665297.1">
    <property type="nucleotide sequence ID" value="NZ_JBDKXB010000001.1"/>
</dbReference>
<organism evidence="2 3">
    <name type="scientific">Thioalkalicoccus limnaeus</name>
    <dbReference type="NCBI Taxonomy" id="120681"/>
    <lineage>
        <taxon>Bacteria</taxon>
        <taxon>Pseudomonadati</taxon>
        <taxon>Pseudomonadota</taxon>
        <taxon>Gammaproteobacteria</taxon>
        <taxon>Chromatiales</taxon>
        <taxon>Chromatiaceae</taxon>
        <taxon>Thioalkalicoccus</taxon>
    </lineage>
</organism>
<evidence type="ECO:0000313" key="2">
    <source>
        <dbReference type="EMBL" id="MEY6430915.1"/>
    </source>
</evidence>
<reference evidence="2 3" key="1">
    <citation type="submission" date="2024-05" db="EMBL/GenBank/DDBJ databases">
        <title>Genome Sequence and Characterization of the New Strain Purple Sulfur Bacterium of Genus Thioalkalicoccus.</title>
        <authorList>
            <person name="Bryantseva I.A."/>
            <person name="Kyndt J.A."/>
            <person name="Imhoff J.F."/>
        </authorList>
    </citation>
    <scope>NUCLEOTIDE SEQUENCE [LARGE SCALE GENOMIC DNA]</scope>
    <source>
        <strain evidence="2 3">Um2</strain>
    </source>
</reference>
<proteinExistence type="predicted"/>
<protein>
    <submittedName>
        <fullName evidence="2">PHP domain-containing protein</fullName>
    </submittedName>
</protein>
<sequence>MNRIPDLHSHSTASDGTLTPEQLVIRAWAAGVEVLALTDHDTTAGLGAAASAAATCGLVLVPGVEVSVTWGGRTVHVVGLHIDTHCPELAQGLAGLRAYRDWRAQEIGRCLARCGIAGAYDGALAFARGPLIGRTHFARFIVQQGRAKNVADVFKHFLVRGKPGHVPGDWATLEDAVSWILAAGGQAVIAHPGRYGFKRAKMRELLGGFRELGGVGVEVISGSHSRDDAFVFARWARDMRLLASAGSDYHGPEEAWIELGRLPALPPGCTPIWADWTNGLHGQRAVGFS</sequence>
<dbReference type="Gene3D" id="1.10.150.650">
    <property type="match status" value="1"/>
</dbReference>
<gene>
    <name evidence="2" type="ORF">ABC977_00650</name>
</gene>
<dbReference type="PANTHER" id="PTHR42924:SF3">
    <property type="entry name" value="POLYMERASE_HISTIDINOL PHOSPHATASE N-TERMINAL DOMAIN-CONTAINING PROTEIN"/>
    <property type="match status" value="1"/>
</dbReference>
<dbReference type="InterPro" id="IPR052018">
    <property type="entry name" value="PHP_domain"/>
</dbReference>